<dbReference type="Gene3D" id="3.40.50.300">
    <property type="entry name" value="P-loop containing nucleotide triphosphate hydrolases"/>
    <property type="match status" value="1"/>
</dbReference>
<dbReference type="EMBL" id="CP031229">
    <property type="protein sequence ID" value="AXH95450.1"/>
    <property type="molecule type" value="Genomic_DNA"/>
</dbReference>
<keyword evidence="4" id="KW-0645">Protease</keyword>
<dbReference type="InterPro" id="IPR001270">
    <property type="entry name" value="ClpA/B"/>
</dbReference>
<feature type="domain" description="AAA+ ATPase" evidence="3">
    <location>
        <begin position="345"/>
        <end position="482"/>
    </location>
</feature>
<evidence type="ECO:0000256" key="1">
    <source>
        <dbReference type="ARBA" id="ARBA00022741"/>
    </source>
</evidence>
<sequence>MTSTARLPDGSPHWLVDMDATLPVTGQYVVHGNLRDQHLIPAVDPTSPPHFMETLAALWWSLRRSGYSYLLRHDPVAGLQLVADSDPVVVETSRRAALEVLSGATARIGGPVSADALVEVVQRVARNAQWRGGIVLDYLSQLRVDGEPYPDDVQRLMVASLAEVHAAPAFRQPEGARQGLLPNARFWLVDRPADLPAWMVGGSEGIRQVPLSTPDLTTREAAARVLVRHLPDPPTEQESYDGLVMRFRDVTEGMTVRGMIQTVQLARESGTVAEKVEDSVRAYRVGLTENKWEKTSLRQAIGRAEQALGERVLGQERAVRHVSDILVRTTLGLTSAQLGKGGGGPRGILFFAGPTGVGKTELAKQMTALIFGDADAYIRFDMSEFSAEHTEARLIGSPPGYVGHGSGGELTNAVRQRPFSVVLFDEIEKAHPRILDKFLQILSDGRLTDGSGATVHFSETVIVFTSNLGIAEAEQIMVNDPTADHGEVMKAVIRDQFTHPHKFNRPELLGRIGDNIVVFDYLSEEVAGQLGARFVSNVLERVASASGITLTVATAARRDLVAACASDRSTGGRGVGLKVESLFVNPLARQLIHQRGDRARVTSFQVVDGEGHVEVEWS</sequence>
<dbReference type="KEGG" id="orn:DV701_04290"/>
<protein>
    <submittedName>
        <fullName evidence="4">ATP-dependent Clp protease ATP-binding subunit</fullName>
    </submittedName>
</protein>
<dbReference type="AlphaFoldDB" id="A0A345NK92"/>
<dbReference type="GO" id="GO:0034605">
    <property type="term" value="P:cellular response to heat"/>
    <property type="evidence" value="ECO:0007669"/>
    <property type="project" value="TreeGrafter"/>
</dbReference>
<dbReference type="OrthoDB" id="9803641at2"/>
<dbReference type="GO" id="GO:0016887">
    <property type="term" value="F:ATP hydrolysis activity"/>
    <property type="evidence" value="ECO:0007669"/>
    <property type="project" value="InterPro"/>
</dbReference>
<dbReference type="GO" id="GO:0008233">
    <property type="term" value="F:peptidase activity"/>
    <property type="evidence" value="ECO:0007669"/>
    <property type="project" value="UniProtKB-KW"/>
</dbReference>
<dbReference type="GO" id="GO:0006508">
    <property type="term" value="P:proteolysis"/>
    <property type="evidence" value="ECO:0007669"/>
    <property type="project" value="UniProtKB-KW"/>
</dbReference>
<keyword evidence="4" id="KW-0378">Hydrolase</keyword>
<reference evidence="4 5" key="1">
    <citation type="submission" date="2018-07" db="EMBL/GenBank/DDBJ databases">
        <title>Complete genome sequencing of Ornithinimicrobium sp. AMA3305.</title>
        <authorList>
            <person name="Bae J.-W."/>
        </authorList>
    </citation>
    <scope>NUCLEOTIDE SEQUENCE [LARGE SCALE GENOMIC DNA]</scope>
    <source>
        <strain evidence="4 5">AMA3305</strain>
    </source>
</reference>
<dbReference type="InterPro" id="IPR003593">
    <property type="entry name" value="AAA+_ATPase"/>
</dbReference>
<evidence type="ECO:0000313" key="4">
    <source>
        <dbReference type="EMBL" id="AXH95450.1"/>
    </source>
</evidence>
<dbReference type="InterPro" id="IPR003959">
    <property type="entry name" value="ATPase_AAA_core"/>
</dbReference>
<keyword evidence="5" id="KW-1185">Reference proteome</keyword>
<dbReference type="Pfam" id="PF07724">
    <property type="entry name" value="AAA_2"/>
    <property type="match status" value="1"/>
</dbReference>
<keyword evidence="1" id="KW-0547">Nucleotide-binding</keyword>
<dbReference type="RefSeq" id="WP_114927215.1">
    <property type="nucleotide sequence ID" value="NZ_CP031229.1"/>
</dbReference>
<dbReference type="PRINTS" id="PR00300">
    <property type="entry name" value="CLPPROTEASEA"/>
</dbReference>
<dbReference type="InterPro" id="IPR027417">
    <property type="entry name" value="P-loop_NTPase"/>
</dbReference>
<dbReference type="PANTHER" id="PTHR11638">
    <property type="entry name" value="ATP-DEPENDENT CLP PROTEASE"/>
    <property type="match status" value="1"/>
</dbReference>
<keyword evidence="2 4" id="KW-0067">ATP-binding</keyword>
<dbReference type="GO" id="GO:0005524">
    <property type="term" value="F:ATP binding"/>
    <property type="evidence" value="ECO:0007669"/>
    <property type="project" value="UniProtKB-KW"/>
</dbReference>
<evidence type="ECO:0000313" key="5">
    <source>
        <dbReference type="Proteomes" id="UP000253790"/>
    </source>
</evidence>
<proteinExistence type="predicted"/>
<dbReference type="CDD" id="cd19499">
    <property type="entry name" value="RecA-like_ClpB_Hsp104-like"/>
    <property type="match status" value="1"/>
</dbReference>
<evidence type="ECO:0000259" key="3">
    <source>
        <dbReference type="SMART" id="SM00382"/>
    </source>
</evidence>
<dbReference type="SMART" id="SM00382">
    <property type="entry name" value="AAA"/>
    <property type="match status" value="1"/>
</dbReference>
<dbReference type="PANTHER" id="PTHR11638:SF18">
    <property type="entry name" value="HEAT SHOCK PROTEIN 104"/>
    <property type="match status" value="1"/>
</dbReference>
<name>A0A345NK92_9MICO</name>
<organism evidence="4 5">
    <name type="scientific">Ornithinimicrobium avium</name>
    <dbReference type="NCBI Taxonomy" id="2283195"/>
    <lineage>
        <taxon>Bacteria</taxon>
        <taxon>Bacillati</taxon>
        <taxon>Actinomycetota</taxon>
        <taxon>Actinomycetes</taxon>
        <taxon>Micrococcales</taxon>
        <taxon>Ornithinimicrobiaceae</taxon>
        <taxon>Ornithinimicrobium</taxon>
    </lineage>
</organism>
<accession>A0A345NK92</accession>
<dbReference type="SUPFAM" id="SSF52540">
    <property type="entry name" value="P-loop containing nucleoside triphosphate hydrolases"/>
    <property type="match status" value="1"/>
</dbReference>
<gene>
    <name evidence="4" type="ORF">DV701_04290</name>
</gene>
<dbReference type="InterPro" id="IPR050130">
    <property type="entry name" value="ClpA_ClpB"/>
</dbReference>
<dbReference type="Proteomes" id="UP000253790">
    <property type="component" value="Chromosome"/>
</dbReference>
<dbReference type="GO" id="GO:0005737">
    <property type="term" value="C:cytoplasm"/>
    <property type="evidence" value="ECO:0007669"/>
    <property type="project" value="TreeGrafter"/>
</dbReference>
<evidence type="ECO:0000256" key="2">
    <source>
        <dbReference type="ARBA" id="ARBA00022840"/>
    </source>
</evidence>